<dbReference type="AlphaFoldDB" id="A0A9W4XPP6"/>
<evidence type="ECO:0000256" key="1">
    <source>
        <dbReference type="SAM" id="SignalP"/>
    </source>
</evidence>
<dbReference type="Gene3D" id="1.10.1520.10">
    <property type="entry name" value="Ribonuclease III domain"/>
    <property type="match status" value="1"/>
</dbReference>
<feature type="signal peptide" evidence="1">
    <location>
        <begin position="1"/>
        <end position="15"/>
    </location>
</feature>
<proteinExistence type="predicted"/>
<organism evidence="3 4">
    <name type="scientific">Periconia digitata</name>
    <dbReference type="NCBI Taxonomy" id="1303443"/>
    <lineage>
        <taxon>Eukaryota</taxon>
        <taxon>Fungi</taxon>
        <taxon>Dikarya</taxon>
        <taxon>Ascomycota</taxon>
        <taxon>Pezizomycotina</taxon>
        <taxon>Dothideomycetes</taxon>
        <taxon>Pleosporomycetidae</taxon>
        <taxon>Pleosporales</taxon>
        <taxon>Massarineae</taxon>
        <taxon>Periconiaceae</taxon>
        <taxon>Periconia</taxon>
    </lineage>
</organism>
<dbReference type="EMBL" id="CAOQHR010000006">
    <property type="protein sequence ID" value="CAI6336215.1"/>
    <property type="molecule type" value="Genomic_DNA"/>
</dbReference>
<dbReference type="SMART" id="SM00535">
    <property type="entry name" value="RIBOc"/>
    <property type="match status" value="1"/>
</dbReference>
<keyword evidence="4" id="KW-1185">Reference proteome</keyword>
<dbReference type="GO" id="GO:0006396">
    <property type="term" value="P:RNA processing"/>
    <property type="evidence" value="ECO:0007669"/>
    <property type="project" value="InterPro"/>
</dbReference>
<protein>
    <recommendedName>
        <fullName evidence="2">RNase III domain-containing protein</fullName>
    </recommendedName>
</protein>
<dbReference type="Pfam" id="PF00636">
    <property type="entry name" value="Ribonuclease_3"/>
    <property type="match status" value="1"/>
</dbReference>
<dbReference type="SUPFAM" id="SSF69065">
    <property type="entry name" value="RNase III domain-like"/>
    <property type="match status" value="1"/>
</dbReference>
<accession>A0A9W4XPP6</accession>
<dbReference type="Proteomes" id="UP001152607">
    <property type="component" value="Unassembled WGS sequence"/>
</dbReference>
<dbReference type="CDD" id="cd00593">
    <property type="entry name" value="RIBOc"/>
    <property type="match status" value="1"/>
</dbReference>
<sequence length="222" mass="23772">MLVAVPFVLLPYSSAFFTTSSNQFFSYPTLSPTHKMNIDQRIATVTNMFGHIFVRKNLCAEALQMAGPVACVIVNDAVSWVPKNNRLAIVGDAILDTVLCRKWYEGSDSAGPRPAHAWSSARLQIVGNEALNVRGNALGLGPMIIAGGGFAGAATPSMIATTFEAVFGAIYIDGGEAAVLDAVQHLDLQNHPSLMVTFTIPIPNYIESKAAFAQLTYNLLDP</sequence>
<evidence type="ECO:0000313" key="3">
    <source>
        <dbReference type="EMBL" id="CAI6336215.1"/>
    </source>
</evidence>
<name>A0A9W4XPP6_9PLEO</name>
<evidence type="ECO:0000313" key="4">
    <source>
        <dbReference type="Proteomes" id="UP001152607"/>
    </source>
</evidence>
<dbReference type="InterPro" id="IPR000999">
    <property type="entry name" value="RNase_III_dom"/>
</dbReference>
<dbReference type="InterPro" id="IPR036389">
    <property type="entry name" value="RNase_III_sf"/>
</dbReference>
<feature type="chain" id="PRO_5040734149" description="RNase III domain-containing protein" evidence="1">
    <location>
        <begin position="16"/>
        <end position="222"/>
    </location>
</feature>
<comment type="caution">
    <text evidence="3">The sequence shown here is derived from an EMBL/GenBank/DDBJ whole genome shotgun (WGS) entry which is preliminary data.</text>
</comment>
<keyword evidence="1" id="KW-0732">Signal</keyword>
<dbReference type="OrthoDB" id="67027at2759"/>
<gene>
    <name evidence="3" type="ORF">PDIGIT_LOCUS9307</name>
</gene>
<dbReference type="PROSITE" id="PS50142">
    <property type="entry name" value="RNASE_3_2"/>
    <property type="match status" value="1"/>
</dbReference>
<reference evidence="3" key="1">
    <citation type="submission" date="2023-01" db="EMBL/GenBank/DDBJ databases">
        <authorList>
            <person name="Van Ghelder C."/>
            <person name="Rancurel C."/>
        </authorList>
    </citation>
    <scope>NUCLEOTIDE SEQUENCE</scope>
    <source>
        <strain evidence="3">CNCM I-4278</strain>
    </source>
</reference>
<dbReference type="GO" id="GO:0004525">
    <property type="term" value="F:ribonuclease III activity"/>
    <property type="evidence" value="ECO:0007669"/>
    <property type="project" value="InterPro"/>
</dbReference>
<feature type="domain" description="RNase III" evidence="2">
    <location>
        <begin position="42"/>
        <end position="175"/>
    </location>
</feature>
<evidence type="ECO:0000259" key="2">
    <source>
        <dbReference type="PROSITE" id="PS50142"/>
    </source>
</evidence>